<dbReference type="EMBL" id="VBTY01000070">
    <property type="protein sequence ID" value="MDG3494909.1"/>
    <property type="molecule type" value="Genomic_DNA"/>
</dbReference>
<dbReference type="AlphaFoldDB" id="A0A9X4RLF7"/>
<evidence type="ECO:0000313" key="2">
    <source>
        <dbReference type="Proteomes" id="UP001152872"/>
    </source>
</evidence>
<accession>A0A9X4RLF7</accession>
<dbReference type="Proteomes" id="UP001152872">
    <property type="component" value="Unassembled WGS sequence"/>
</dbReference>
<gene>
    <name evidence="1" type="ORF">FEV09_10105</name>
</gene>
<evidence type="ECO:0000313" key="1">
    <source>
        <dbReference type="EMBL" id="MDG3494909.1"/>
    </source>
</evidence>
<reference evidence="1" key="1">
    <citation type="submission" date="2019-05" db="EMBL/GenBank/DDBJ databases">
        <title>Whole genome sequencing of Pseudanabaena catenata USMAC16.</title>
        <authorList>
            <person name="Khan Z."/>
            <person name="Omar W.M."/>
            <person name="Convey P."/>
            <person name="Merican F."/>
            <person name="Najimudin N."/>
        </authorList>
    </citation>
    <scope>NUCLEOTIDE SEQUENCE</scope>
    <source>
        <strain evidence="1">USMAC16</strain>
    </source>
</reference>
<proteinExistence type="predicted"/>
<dbReference type="RefSeq" id="WP_277909232.1">
    <property type="nucleotide sequence ID" value="NZ_VBTY01000070.1"/>
</dbReference>
<name>A0A9X4RLF7_9CYAN</name>
<protein>
    <submittedName>
        <fullName evidence="1">Uncharacterized protein</fullName>
    </submittedName>
</protein>
<sequence length="47" mass="5055">MLANGIIQPFALKLGIGKLGKALLDNAFRNLLGVIAIANSYRRSTKL</sequence>
<keyword evidence="2" id="KW-1185">Reference proteome</keyword>
<comment type="caution">
    <text evidence="1">The sequence shown here is derived from an EMBL/GenBank/DDBJ whole genome shotgun (WGS) entry which is preliminary data.</text>
</comment>
<organism evidence="1 2">
    <name type="scientific">Pseudanabaena catenata USMAC16</name>
    <dbReference type="NCBI Taxonomy" id="1855837"/>
    <lineage>
        <taxon>Bacteria</taxon>
        <taxon>Bacillati</taxon>
        <taxon>Cyanobacteriota</taxon>
        <taxon>Cyanophyceae</taxon>
        <taxon>Pseudanabaenales</taxon>
        <taxon>Pseudanabaenaceae</taxon>
        <taxon>Pseudanabaena</taxon>
    </lineage>
</organism>